<accession>A0A9X0BRS0</accession>
<evidence type="ECO:0008006" key="3">
    <source>
        <dbReference type="Google" id="ProtNLM"/>
    </source>
</evidence>
<organism evidence="1 2">
    <name type="scientific">Penicillium desertorum</name>
    <dbReference type="NCBI Taxonomy" id="1303715"/>
    <lineage>
        <taxon>Eukaryota</taxon>
        <taxon>Fungi</taxon>
        <taxon>Dikarya</taxon>
        <taxon>Ascomycota</taxon>
        <taxon>Pezizomycotina</taxon>
        <taxon>Eurotiomycetes</taxon>
        <taxon>Eurotiomycetidae</taxon>
        <taxon>Eurotiales</taxon>
        <taxon>Aspergillaceae</taxon>
        <taxon>Penicillium</taxon>
    </lineage>
</organism>
<dbReference type="AlphaFoldDB" id="A0A9X0BRS0"/>
<protein>
    <recommendedName>
        <fullName evidence="3">MalT-like TPR region domain-containing protein</fullName>
    </recommendedName>
</protein>
<dbReference type="OrthoDB" id="5134445at2759"/>
<dbReference type="EMBL" id="JAPWDO010000003">
    <property type="protein sequence ID" value="KAJ5479992.1"/>
    <property type="molecule type" value="Genomic_DNA"/>
</dbReference>
<evidence type="ECO:0000313" key="2">
    <source>
        <dbReference type="Proteomes" id="UP001147760"/>
    </source>
</evidence>
<keyword evidence="2" id="KW-1185">Reference proteome</keyword>
<dbReference type="Proteomes" id="UP001147760">
    <property type="component" value="Unassembled WGS sequence"/>
</dbReference>
<gene>
    <name evidence="1" type="ORF">N7530_005501</name>
</gene>
<dbReference type="InterPro" id="IPR011990">
    <property type="entry name" value="TPR-like_helical_dom_sf"/>
</dbReference>
<comment type="caution">
    <text evidence="1">The sequence shown here is derived from an EMBL/GenBank/DDBJ whole genome shotgun (WGS) entry which is preliminary data.</text>
</comment>
<dbReference type="Pfam" id="PF13374">
    <property type="entry name" value="TPR_10"/>
    <property type="match status" value="1"/>
</dbReference>
<name>A0A9X0BRS0_9EURO</name>
<proteinExistence type="predicted"/>
<evidence type="ECO:0000313" key="1">
    <source>
        <dbReference type="EMBL" id="KAJ5479992.1"/>
    </source>
</evidence>
<reference evidence="1" key="1">
    <citation type="submission" date="2022-12" db="EMBL/GenBank/DDBJ databases">
        <authorList>
            <person name="Petersen C."/>
        </authorList>
    </citation>
    <scope>NUCLEOTIDE SEQUENCE</scope>
    <source>
        <strain evidence="1">IBT 17660</strain>
    </source>
</reference>
<sequence length="270" mass="30746">MIVRLASSFLALEGDVILKLFDRRFATTIREEREVCPWTEDIEKEYHQFILDGGASKLFTELKANSELAEQEGDDWNDLQFEAYLHHLMLGLYETEVEVYNTLKDLQGNDIPRLFACVTVPNSTCEQTAPISQYVDVPGILLQYIVGVSLSDTALHAPKECWQSICEDAIRIVHLIGSNQARWSDAEDLGKEVVRISEIVHGETHPETLVFMRKLCYTIRNQGHLEEAKNLGEKAIDGMEKAGMGRDRRMMVAMVDLAVTYRELRLMPEP</sequence>
<dbReference type="Gene3D" id="1.25.40.10">
    <property type="entry name" value="Tetratricopeptide repeat domain"/>
    <property type="match status" value="1"/>
</dbReference>
<reference evidence="1" key="2">
    <citation type="journal article" date="2023" name="IMA Fungus">
        <title>Comparative genomic study of the Penicillium genus elucidates a diverse pangenome and 15 lateral gene transfer events.</title>
        <authorList>
            <person name="Petersen C."/>
            <person name="Sorensen T."/>
            <person name="Nielsen M.R."/>
            <person name="Sondergaard T.E."/>
            <person name="Sorensen J.L."/>
            <person name="Fitzpatrick D.A."/>
            <person name="Frisvad J.C."/>
            <person name="Nielsen K.L."/>
        </authorList>
    </citation>
    <scope>NUCLEOTIDE SEQUENCE</scope>
    <source>
        <strain evidence="1">IBT 17660</strain>
    </source>
</reference>